<keyword evidence="7" id="KW-0418">Kinase</keyword>
<evidence type="ECO:0000256" key="13">
    <source>
        <dbReference type="SAM" id="Phobius"/>
    </source>
</evidence>
<dbReference type="OrthoDB" id="1720310at2759"/>
<dbReference type="GeneID" id="111305678"/>
<dbReference type="GO" id="GO:0004674">
    <property type="term" value="F:protein serine/threonine kinase activity"/>
    <property type="evidence" value="ECO:0007669"/>
    <property type="project" value="UniProtKB-KW"/>
</dbReference>
<dbReference type="GO" id="GO:0016020">
    <property type="term" value="C:membrane"/>
    <property type="evidence" value="ECO:0007669"/>
    <property type="project" value="UniProtKB-SubCell"/>
</dbReference>
<evidence type="ECO:0000256" key="6">
    <source>
        <dbReference type="ARBA" id="ARBA00022741"/>
    </source>
</evidence>
<evidence type="ECO:0000256" key="2">
    <source>
        <dbReference type="ARBA" id="ARBA00022527"/>
    </source>
</evidence>
<reference evidence="16" key="1">
    <citation type="submission" date="2025-08" db="UniProtKB">
        <authorList>
            <consortium name="RefSeq"/>
        </authorList>
    </citation>
    <scope>IDENTIFICATION</scope>
    <source>
        <tissue evidence="16">Fruit stalk</tissue>
    </source>
</reference>
<dbReference type="AlphaFoldDB" id="A0A6P6A333"/>
<dbReference type="RefSeq" id="XP_022759140.1">
    <property type="nucleotide sequence ID" value="XM_022903405.1"/>
</dbReference>
<dbReference type="PANTHER" id="PTHR34590:SF15">
    <property type="entry name" value="PROTEIN KINASE DOMAIN-CONTAINING PROTEIN"/>
    <property type="match status" value="1"/>
</dbReference>
<feature type="domain" description="Malectin-like" evidence="14">
    <location>
        <begin position="49"/>
        <end position="417"/>
    </location>
</feature>
<evidence type="ECO:0000256" key="12">
    <source>
        <dbReference type="SAM" id="MobiDB-lite"/>
    </source>
</evidence>
<accession>A0A6P6A333</accession>
<keyword evidence="2" id="KW-0723">Serine/threonine-protein kinase</keyword>
<evidence type="ECO:0000256" key="4">
    <source>
        <dbReference type="ARBA" id="ARBA00022692"/>
    </source>
</evidence>
<proteinExistence type="predicted"/>
<dbReference type="GO" id="GO:0005524">
    <property type="term" value="F:ATP binding"/>
    <property type="evidence" value="ECO:0007669"/>
    <property type="project" value="UniProtKB-KW"/>
</dbReference>
<evidence type="ECO:0000256" key="9">
    <source>
        <dbReference type="ARBA" id="ARBA00022989"/>
    </source>
</evidence>
<sequence>MKNFTQRFFSSQKKLCVLTLFHFTFLYSITIAFAGGLPKPYTPHDNIALDCGSTNNKIDLAGRSWFADSTIFLDQSNKVSVILSSVTKGNSIPYKTARLSRSQFTYSFTVTPGPKFIRLHFYPSSYQEFNRSNAFFDVHIGGYTLLRSFSPALTADYLKSEVFAKEFCINIDDQKLNILFSPDPSMPDSYAFINGIEIVSMPNNLYYSADDDTGFNFVNQVNPYRILEKQALETVYRVNVGGSSISPAQDTGMYRNWSEDDEYLTNGKPSVLPVNLSINPSFSVIPNYSAPIPVYKTARTMGTNKTVNENYRLTWEFRVDSGFTYYVRLHFCEFQKEITEPGDRVFQIYIDNIVAEHQADVISWAGAKGVPVYRDYAVMIGRAGTEKKRNLSIALHPAPAWRTKYSDAILNGVEIFKLSNEGNLAGANPDRIPTIPHQNSLPPPIRPKYNSRAIFLIVIGVASGFVALSAICFLIFRPKSRVEVSSSWYQLSCKDYSSMDGSGEEHSGVGKHSKNTCSPENKKWDLL</sequence>
<keyword evidence="9 13" id="KW-1133">Transmembrane helix</keyword>
<keyword evidence="5" id="KW-0732">Signal</keyword>
<organism evidence="15 16">
    <name type="scientific">Durio zibethinus</name>
    <name type="common">Durian</name>
    <dbReference type="NCBI Taxonomy" id="66656"/>
    <lineage>
        <taxon>Eukaryota</taxon>
        <taxon>Viridiplantae</taxon>
        <taxon>Streptophyta</taxon>
        <taxon>Embryophyta</taxon>
        <taxon>Tracheophyta</taxon>
        <taxon>Spermatophyta</taxon>
        <taxon>Magnoliopsida</taxon>
        <taxon>eudicotyledons</taxon>
        <taxon>Gunneridae</taxon>
        <taxon>Pentapetalae</taxon>
        <taxon>rosids</taxon>
        <taxon>malvids</taxon>
        <taxon>Malvales</taxon>
        <taxon>Malvaceae</taxon>
        <taxon>Helicteroideae</taxon>
        <taxon>Durio</taxon>
    </lineage>
</organism>
<evidence type="ECO:0000259" key="14">
    <source>
        <dbReference type="Pfam" id="PF12819"/>
    </source>
</evidence>
<gene>
    <name evidence="16" type="primary">LOC111305678</name>
</gene>
<comment type="subcellular location">
    <subcellularLocation>
        <location evidence="1">Membrane</location>
        <topology evidence="1">Single-pass type I membrane protein</topology>
    </subcellularLocation>
</comment>
<evidence type="ECO:0000256" key="3">
    <source>
        <dbReference type="ARBA" id="ARBA00022679"/>
    </source>
</evidence>
<keyword evidence="15" id="KW-1185">Reference proteome</keyword>
<dbReference type="FunFam" id="2.60.120.430:FF:000003">
    <property type="entry name" value="FERONIA receptor-like kinase"/>
    <property type="match status" value="1"/>
</dbReference>
<dbReference type="InterPro" id="IPR045272">
    <property type="entry name" value="ANXUR1/2-like"/>
</dbReference>
<dbReference type="PANTHER" id="PTHR34590">
    <property type="entry name" value="OS03G0124300 PROTEIN-RELATED"/>
    <property type="match status" value="1"/>
</dbReference>
<evidence type="ECO:0000313" key="16">
    <source>
        <dbReference type="RefSeq" id="XP_022759140.1"/>
    </source>
</evidence>
<evidence type="ECO:0000256" key="1">
    <source>
        <dbReference type="ARBA" id="ARBA00004479"/>
    </source>
</evidence>
<keyword evidence="6" id="KW-0547">Nucleotide-binding</keyword>
<evidence type="ECO:0000256" key="8">
    <source>
        <dbReference type="ARBA" id="ARBA00022840"/>
    </source>
</evidence>
<feature type="transmembrane region" description="Helical" evidence="13">
    <location>
        <begin position="453"/>
        <end position="476"/>
    </location>
</feature>
<keyword evidence="10 13" id="KW-0472">Membrane</keyword>
<keyword evidence="11" id="KW-0325">Glycoprotein</keyword>
<evidence type="ECO:0000256" key="11">
    <source>
        <dbReference type="ARBA" id="ARBA00023180"/>
    </source>
</evidence>
<feature type="region of interest" description="Disordered" evidence="12">
    <location>
        <begin position="502"/>
        <end position="527"/>
    </location>
</feature>
<dbReference type="Proteomes" id="UP000515121">
    <property type="component" value="Unplaced"/>
</dbReference>
<dbReference type="FunFam" id="2.60.120.430:FF:000007">
    <property type="entry name" value="FERONIA receptor-like kinase"/>
    <property type="match status" value="1"/>
</dbReference>
<name>A0A6P6A333_DURZI</name>
<dbReference type="GO" id="GO:0004714">
    <property type="term" value="F:transmembrane receptor protein tyrosine kinase activity"/>
    <property type="evidence" value="ECO:0007669"/>
    <property type="project" value="InterPro"/>
</dbReference>
<evidence type="ECO:0000256" key="5">
    <source>
        <dbReference type="ARBA" id="ARBA00022729"/>
    </source>
</evidence>
<dbReference type="InterPro" id="IPR024788">
    <property type="entry name" value="Malectin-like_Carb-bd_dom"/>
</dbReference>
<keyword evidence="8" id="KW-0067">ATP-binding</keyword>
<evidence type="ECO:0000256" key="10">
    <source>
        <dbReference type="ARBA" id="ARBA00023136"/>
    </source>
</evidence>
<evidence type="ECO:0000256" key="7">
    <source>
        <dbReference type="ARBA" id="ARBA00022777"/>
    </source>
</evidence>
<dbReference type="Gene3D" id="2.60.120.430">
    <property type="entry name" value="Galactose-binding lectin"/>
    <property type="match status" value="2"/>
</dbReference>
<dbReference type="KEGG" id="dzi:111305678"/>
<protein>
    <submittedName>
        <fullName evidence="16">Receptor-like protein kinase FERONIA</fullName>
    </submittedName>
</protein>
<keyword evidence="4 13" id="KW-0812">Transmembrane</keyword>
<keyword evidence="3" id="KW-0808">Transferase</keyword>
<dbReference type="Pfam" id="PF12819">
    <property type="entry name" value="Malectin_like"/>
    <property type="match status" value="1"/>
</dbReference>
<evidence type="ECO:0000313" key="15">
    <source>
        <dbReference type="Proteomes" id="UP000515121"/>
    </source>
</evidence>